<dbReference type="OrthoDB" id="354304at2759"/>
<organism evidence="1 2">
    <name type="scientific">Allacma fusca</name>
    <dbReference type="NCBI Taxonomy" id="39272"/>
    <lineage>
        <taxon>Eukaryota</taxon>
        <taxon>Metazoa</taxon>
        <taxon>Ecdysozoa</taxon>
        <taxon>Arthropoda</taxon>
        <taxon>Hexapoda</taxon>
        <taxon>Collembola</taxon>
        <taxon>Symphypleona</taxon>
        <taxon>Sminthuridae</taxon>
        <taxon>Allacma</taxon>
    </lineage>
</organism>
<dbReference type="EMBL" id="CAJVCH010084153">
    <property type="protein sequence ID" value="CAG7721895.1"/>
    <property type="molecule type" value="Genomic_DNA"/>
</dbReference>
<evidence type="ECO:0000313" key="1">
    <source>
        <dbReference type="EMBL" id="CAG7721895.1"/>
    </source>
</evidence>
<protein>
    <recommendedName>
        <fullName evidence="3">Phosphoglycerate mutase</fullName>
    </recommendedName>
</protein>
<dbReference type="AlphaFoldDB" id="A0A8J2JQ35"/>
<dbReference type="Proteomes" id="UP000708208">
    <property type="component" value="Unassembled WGS sequence"/>
</dbReference>
<feature type="non-terminal residue" evidence="1">
    <location>
        <position position="1"/>
    </location>
</feature>
<feature type="non-terminal residue" evidence="1">
    <location>
        <position position="53"/>
    </location>
</feature>
<proteinExistence type="predicted"/>
<name>A0A8J2JQ35_9HEXA</name>
<reference evidence="1" key="1">
    <citation type="submission" date="2021-06" db="EMBL/GenBank/DDBJ databases">
        <authorList>
            <person name="Hodson N. C."/>
            <person name="Mongue J. A."/>
            <person name="Jaron S. K."/>
        </authorList>
    </citation>
    <scope>NUCLEOTIDE SEQUENCE</scope>
</reference>
<evidence type="ECO:0000313" key="2">
    <source>
        <dbReference type="Proteomes" id="UP000708208"/>
    </source>
</evidence>
<evidence type="ECO:0008006" key="3">
    <source>
        <dbReference type="Google" id="ProtNLM"/>
    </source>
</evidence>
<gene>
    <name evidence="1" type="ORF">AFUS01_LOCUS11081</name>
</gene>
<sequence length="53" mass="6058">VLDWTPEGAESKLDVELRLESFLQKIGMIVDSGLERKTILVVTHCALMVHLWH</sequence>
<accession>A0A8J2JQ35</accession>
<comment type="caution">
    <text evidence="1">The sequence shown here is derived from an EMBL/GenBank/DDBJ whole genome shotgun (WGS) entry which is preliminary data.</text>
</comment>
<keyword evidence="2" id="KW-1185">Reference proteome</keyword>